<feature type="compositionally biased region" description="Low complexity" evidence="5">
    <location>
        <begin position="171"/>
        <end position="197"/>
    </location>
</feature>
<feature type="compositionally biased region" description="Low complexity" evidence="5">
    <location>
        <begin position="663"/>
        <end position="674"/>
    </location>
</feature>
<dbReference type="Pfam" id="PF04082">
    <property type="entry name" value="Fungal_trans"/>
    <property type="match status" value="1"/>
</dbReference>
<feature type="domain" description="Xylanolytic transcriptional activator regulatory" evidence="6">
    <location>
        <begin position="371"/>
        <end position="453"/>
    </location>
</feature>
<dbReference type="Gene3D" id="1.10.10.1410">
    <property type="match status" value="1"/>
</dbReference>
<evidence type="ECO:0000256" key="2">
    <source>
        <dbReference type="ARBA" id="ARBA00022980"/>
    </source>
</evidence>
<keyword evidence="8" id="KW-1185">Reference proteome</keyword>
<dbReference type="GO" id="GO:0022625">
    <property type="term" value="C:cytosolic large ribosomal subunit"/>
    <property type="evidence" value="ECO:0007669"/>
    <property type="project" value="InterPro"/>
</dbReference>
<dbReference type="CDD" id="cd12148">
    <property type="entry name" value="fungal_TF_MHR"/>
    <property type="match status" value="1"/>
</dbReference>
<evidence type="ECO:0000256" key="4">
    <source>
        <dbReference type="ARBA" id="ARBA00023274"/>
    </source>
</evidence>
<dbReference type="GO" id="GO:0006351">
    <property type="term" value="P:DNA-templated transcription"/>
    <property type="evidence" value="ECO:0007669"/>
    <property type="project" value="InterPro"/>
</dbReference>
<dbReference type="STRING" id="231916.A0A409VGW6"/>
<dbReference type="PANTHER" id="PTHR21141:SF5">
    <property type="entry name" value="LARGE RIBOSOMAL SUBUNIT PROTEIN P2"/>
    <property type="match status" value="1"/>
</dbReference>
<dbReference type="InterPro" id="IPR007219">
    <property type="entry name" value="XnlR_reg_dom"/>
</dbReference>
<feature type="compositionally biased region" description="Polar residues" evidence="5">
    <location>
        <begin position="740"/>
        <end position="749"/>
    </location>
</feature>
<feature type="region of interest" description="Disordered" evidence="5">
    <location>
        <begin position="156"/>
        <end position="221"/>
    </location>
</feature>
<dbReference type="InterPro" id="IPR044076">
    <property type="entry name" value="Ribosomal_P2"/>
</dbReference>
<dbReference type="GO" id="GO:0003677">
    <property type="term" value="F:DNA binding"/>
    <property type="evidence" value="ECO:0007669"/>
    <property type="project" value="InterPro"/>
</dbReference>
<dbReference type="FunFam" id="1.10.10.1410:FF:000002">
    <property type="entry name" value="60S acidic ribosomal protein P2"/>
    <property type="match status" value="1"/>
</dbReference>
<dbReference type="GO" id="GO:0003735">
    <property type="term" value="F:structural constituent of ribosome"/>
    <property type="evidence" value="ECO:0007669"/>
    <property type="project" value="InterPro"/>
</dbReference>
<feature type="region of interest" description="Disordered" evidence="5">
    <location>
        <begin position="84"/>
        <end position="108"/>
    </location>
</feature>
<sequence length="979" mass="106428">MRNIAAYLLLQIGGKENPTADDIKKLLAVVGIETDEERLNTLISELEGKSVSELIAEGSSKLASVPAGGAGGAAAAAPAAGGAPAAAAAEEKKEEKAEEKEESDDDMGFGLPVMLAISQNAAATAQVRPPYLVQSTFQLSHFTPSTLQQLQCTYTDASGRPVPAPRPFKPEPQSSSSSSENRSFQSSNLMSSSSNQFRIYPNPPPGPSLQFQNEATDDDHKHVRKRFRNERGNPLPVDDLIIDGPVSMDRPAPIELDPSLTRELTNLFFAHCHPARAVIHKPTFASSLSHNRVPSHLLLAVCALAAPLSKQPRIRTTPSRFAGKPFAQEALSQMFDGAGRLVVEPDLATAQALCVLQMHDILTNERNAVWSSRFHDLALQIVEGLGVHSPEHPTLTPVPSQEFVQGAIEREAIRRIFWLIHLLDVLASIYFKKPTTFADVELRLRLPVDETSFELGVHSTLPEYLYLPAVRTQYASEFGHLIRILSIYAKMEFALDEGTESESAANYAGALLDVEQKMQEWDRTLPEHLRFSEQSLQVQQSMFETSSNTGAWCWCCIHIYHASCALAINLAQQRTQRGSRTEPPSWALEKIDLILQMLGDRFLIFLMLLVGSALWSLVKYCKRDDPQVRKWAAEYEEASGTRIFEFVQDWRSQPSPPQQHLYPSHSQSQQKQPQTHALSNSFNAPHQLPHRRLSDVRNSNSQNFGLMNSSSSTRHQLAAETPSYSNTTNNVMKRSPSHSPPTSYSLGRPSNSNNSNSGSSRDTRIQSSLNNVAGPSADRDTVGNESSLAQSQGQNNVGKFNNRDSNPGPSHPRWPPAGGGTGDGGIQSSYSSVASGGGSATSNDVSVASLGRLLGASTAAANSSTFNGTNGTSNQRNTALMTESYQSLPSLKASGLLDSWPGNSSARNAGESQKQNASATAQQPQSLSSQRASLSNLNLMLPGQSHQIHSTLQSDPADLRPPTLATMPVGLQWLANESR</sequence>
<dbReference type="GO" id="GO:0008270">
    <property type="term" value="F:zinc ion binding"/>
    <property type="evidence" value="ECO:0007669"/>
    <property type="project" value="InterPro"/>
</dbReference>
<dbReference type="PANTHER" id="PTHR21141">
    <property type="entry name" value="60S ACIDIC RIBOSOMAL PROTEIN FAMILY MEMBER"/>
    <property type="match status" value="1"/>
</dbReference>
<dbReference type="SMART" id="SM00906">
    <property type="entry name" value="Fungal_trans"/>
    <property type="match status" value="1"/>
</dbReference>
<keyword evidence="3" id="KW-0539">Nucleus</keyword>
<evidence type="ECO:0000256" key="1">
    <source>
        <dbReference type="ARBA" id="ARBA00005436"/>
    </source>
</evidence>
<feature type="compositionally biased region" description="Polar residues" evidence="5">
    <location>
        <begin position="901"/>
        <end position="931"/>
    </location>
</feature>
<dbReference type="GO" id="GO:0002182">
    <property type="term" value="P:cytoplasmic translational elongation"/>
    <property type="evidence" value="ECO:0007669"/>
    <property type="project" value="InterPro"/>
</dbReference>
<proteinExistence type="inferred from homology"/>
<dbReference type="CDD" id="cd05833">
    <property type="entry name" value="Ribosomal_P2"/>
    <property type="match status" value="1"/>
</dbReference>
<name>A0A409VGW6_9AGAR</name>
<feature type="region of interest" description="Disordered" evidence="5">
    <location>
        <begin position="652"/>
        <end position="842"/>
    </location>
</feature>
<organism evidence="7 8">
    <name type="scientific">Gymnopilus dilepis</name>
    <dbReference type="NCBI Taxonomy" id="231916"/>
    <lineage>
        <taxon>Eukaryota</taxon>
        <taxon>Fungi</taxon>
        <taxon>Dikarya</taxon>
        <taxon>Basidiomycota</taxon>
        <taxon>Agaricomycotina</taxon>
        <taxon>Agaricomycetes</taxon>
        <taxon>Agaricomycetidae</taxon>
        <taxon>Agaricales</taxon>
        <taxon>Agaricineae</taxon>
        <taxon>Hymenogastraceae</taxon>
        <taxon>Gymnopilus</taxon>
    </lineage>
</organism>
<protein>
    <recommendedName>
        <fullName evidence="6">Xylanolytic transcriptional activator regulatory domain-containing protein</fullName>
    </recommendedName>
</protein>
<dbReference type="InterPro" id="IPR038716">
    <property type="entry name" value="P1/P2_N_sf"/>
</dbReference>
<dbReference type="AlphaFoldDB" id="A0A409VGW6"/>
<evidence type="ECO:0000259" key="6">
    <source>
        <dbReference type="SMART" id="SM00906"/>
    </source>
</evidence>
<dbReference type="InterPro" id="IPR027534">
    <property type="entry name" value="Ribosomal_P1/P2"/>
</dbReference>
<gene>
    <name evidence="7" type="ORF">CVT26_000116</name>
</gene>
<dbReference type="InParanoid" id="A0A409VGW6"/>
<feature type="compositionally biased region" description="Polar residues" evidence="5">
    <location>
        <begin position="722"/>
        <end position="732"/>
    </location>
</feature>
<comment type="caution">
    <text evidence="7">The sequence shown here is derived from an EMBL/GenBank/DDBJ whole genome shotgun (WGS) entry which is preliminary data.</text>
</comment>
<evidence type="ECO:0000313" key="7">
    <source>
        <dbReference type="EMBL" id="PPQ65476.1"/>
    </source>
</evidence>
<evidence type="ECO:0000256" key="3">
    <source>
        <dbReference type="ARBA" id="ARBA00023242"/>
    </source>
</evidence>
<evidence type="ECO:0000313" key="8">
    <source>
        <dbReference type="Proteomes" id="UP000284706"/>
    </source>
</evidence>
<feature type="region of interest" description="Disordered" evidence="5">
    <location>
        <begin position="896"/>
        <end position="931"/>
    </location>
</feature>
<feature type="compositionally biased region" description="Low complexity" evidence="5">
    <location>
        <begin position="750"/>
        <end position="760"/>
    </location>
</feature>
<dbReference type="OrthoDB" id="2123952at2759"/>
<dbReference type="Pfam" id="PF00428">
    <property type="entry name" value="Ribosomal_60s"/>
    <property type="match status" value="1"/>
</dbReference>
<evidence type="ECO:0000256" key="5">
    <source>
        <dbReference type="SAM" id="MobiDB-lite"/>
    </source>
</evidence>
<dbReference type="Proteomes" id="UP000284706">
    <property type="component" value="Unassembled WGS sequence"/>
</dbReference>
<keyword evidence="4" id="KW-0687">Ribonucleoprotein</keyword>
<feature type="compositionally biased region" description="Basic and acidic residues" evidence="5">
    <location>
        <begin position="89"/>
        <end position="99"/>
    </location>
</feature>
<dbReference type="HAMAP" id="MF_01478">
    <property type="entry name" value="Ribosomal_L12_arch"/>
    <property type="match status" value="1"/>
</dbReference>
<comment type="similarity">
    <text evidence="1">Belongs to the eukaryotic ribosomal protein P1/P2 family.</text>
</comment>
<feature type="compositionally biased region" description="Polar residues" evidence="5">
    <location>
        <begin position="696"/>
        <end position="715"/>
    </location>
</feature>
<accession>A0A409VGW6</accession>
<feature type="compositionally biased region" description="Polar residues" evidence="5">
    <location>
        <begin position="675"/>
        <end position="684"/>
    </location>
</feature>
<feature type="compositionally biased region" description="Polar residues" evidence="5">
    <location>
        <begin position="783"/>
        <end position="808"/>
    </location>
</feature>
<reference evidence="7 8" key="1">
    <citation type="journal article" date="2018" name="Evol. Lett.">
        <title>Horizontal gene cluster transfer increased hallucinogenic mushroom diversity.</title>
        <authorList>
            <person name="Reynolds H.T."/>
            <person name="Vijayakumar V."/>
            <person name="Gluck-Thaler E."/>
            <person name="Korotkin H.B."/>
            <person name="Matheny P.B."/>
            <person name="Slot J.C."/>
        </authorList>
    </citation>
    <scope>NUCLEOTIDE SEQUENCE [LARGE SCALE GENOMIC DNA]</scope>
    <source>
        <strain evidence="7 8">SRW20</strain>
    </source>
</reference>
<keyword evidence="2" id="KW-0689">Ribosomal protein</keyword>
<dbReference type="EMBL" id="NHYE01005652">
    <property type="protein sequence ID" value="PPQ65476.1"/>
    <property type="molecule type" value="Genomic_DNA"/>
</dbReference>